<evidence type="ECO:0000256" key="1">
    <source>
        <dbReference type="SAM" id="MobiDB-lite"/>
    </source>
</evidence>
<dbReference type="Gene3D" id="1.20.140.10">
    <property type="entry name" value="Butyryl-CoA Dehydrogenase, subunit A, domain 3"/>
    <property type="match status" value="1"/>
</dbReference>
<reference evidence="3 4" key="1">
    <citation type="submission" date="2018-04" db="EMBL/GenBank/DDBJ databases">
        <title>Denitrifier Microvirgula.</title>
        <authorList>
            <person name="Anderson E."/>
            <person name="Jang J."/>
            <person name="Ishii S."/>
        </authorList>
    </citation>
    <scope>NUCLEOTIDE SEQUENCE [LARGE SCALE GENOMIC DNA]</scope>
    <source>
        <strain evidence="3 4">BE2.4</strain>
    </source>
</reference>
<dbReference type="Gene3D" id="2.40.110.10">
    <property type="entry name" value="Butyryl-CoA Dehydrogenase, subunit A, domain 2"/>
    <property type="match status" value="1"/>
</dbReference>
<dbReference type="GO" id="GO:0003995">
    <property type="term" value="F:acyl-CoA dehydrogenase activity"/>
    <property type="evidence" value="ECO:0007669"/>
    <property type="project" value="TreeGrafter"/>
</dbReference>
<evidence type="ECO:0000259" key="2">
    <source>
        <dbReference type="Pfam" id="PF02771"/>
    </source>
</evidence>
<dbReference type="Gene3D" id="1.10.540.10">
    <property type="entry name" value="Acyl-CoA dehydrogenase/oxidase, N-terminal domain"/>
    <property type="match status" value="1"/>
</dbReference>
<feature type="compositionally biased region" description="Basic and acidic residues" evidence="1">
    <location>
        <begin position="337"/>
        <end position="350"/>
    </location>
</feature>
<dbReference type="InterPro" id="IPR036250">
    <property type="entry name" value="AcylCo_DH-like_C"/>
</dbReference>
<dbReference type="EMBL" id="CP028519">
    <property type="protein sequence ID" value="AVY94223.1"/>
    <property type="molecule type" value="Genomic_DNA"/>
</dbReference>
<feature type="region of interest" description="Disordered" evidence="1">
    <location>
        <begin position="1"/>
        <end position="25"/>
    </location>
</feature>
<feature type="domain" description="Acyl-CoA dehydrogenase/oxidase N-terminal" evidence="2">
    <location>
        <begin position="41"/>
        <end position="122"/>
    </location>
</feature>
<dbReference type="PANTHER" id="PTHR43884">
    <property type="entry name" value="ACYL-COA DEHYDROGENASE"/>
    <property type="match status" value="1"/>
</dbReference>
<dbReference type="Proteomes" id="UP000244173">
    <property type="component" value="Chromosome"/>
</dbReference>
<organism evidence="3 4">
    <name type="scientific">Microvirgula aerodenitrificans</name>
    <dbReference type="NCBI Taxonomy" id="57480"/>
    <lineage>
        <taxon>Bacteria</taxon>
        <taxon>Pseudomonadati</taxon>
        <taxon>Pseudomonadota</taxon>
        <taxon>Betaproteobacteria</taxon>
        <taxon>Neisseriales</taxon>
        <taxon>Aquaspirillaceae</taxon>
        <taxon>Microvirgula</taxon>
    </lineage>
</organism>
<dbReference type="Pfam" id="PF02771">
    <property type="entry name" value="Acyl-CoA_dh_N"/>
    <property type="match status" value="1"/>
</dbReference>
<dbReference type="GO" id="GO:0050660">
    <property type="term" value="F:flavin adenine dinucleotide binding"/>
    <property type="evidence" value="ECO:0007669"/>
    <property type="project" value="InterPro"/>
</dbReference>
<dbReference type="InterPro" id="IPR013786">
    <property type="entry name" value="AcylCoA_DH/ox_N"/>
</dbReference>
<evidence type="ECO:0000313" key="3">
    <source>
        <dbReference type="EMBL" id="AVY94223.1"/>
    </source>
</evidence>
<gene>
    <name evidence="3" type="ORF">DAI18_09355</name>
</gene>
<feature type="region of interest" description="Disordered" evidence="1">
    <location>
        <begin position="337"/>
        <end position="356"/>
    </location>
</feature>
<dbReference type="RefSeq" id="WP_107889273.1">
    <property type="nucleotide sequence ID" value="NZ_CP028519.1"/>
</dbReference>
<proteinExistence type="predicted"/>
<dbReference type="SUPFAM" id="SSF47203">
    <property type="entry name" value="Acyl-CoA dehydrogenase C-terminal domain-like"/>
    <property type="match status" value="1"/>
</dbReference>
<accession>A0A2S0PA87</accession>
<dbReference type="OrthoDB" id="9769473at2"/>
<dbReference type="SUPFAM" id="SSF56645">
    <property type="entry name" value="Acyl-CoA dehydrogenase NM domain-like"/>
    <property type="match status" value="1"/>
</dbReference>
<dbReference type="PANTHER" id="PTHR43884:SF12">
    <property type="entry name" value="ISOVALERYL-COA DEHYDROGENASE, MITOCHONDRIAL-RELATED"/>
    <property type="match status" value="1"/>
</dbReference>
<dbReference type="STRING" id="1122240.GCA_000620105_02526"/>
<evidence type="ECO:0000313" key="4">
    <source>
        <dbReference type="Proteomes" id="UP000244173"/>
    </source>
</evidence>
<sequence length="375" mass="38998">MTVSPVPRRRRRPAPSTDTASRADDAQALDAARQLALRLQGGVPDALAQFRASGLGGVAVPKAYGGGGVGSGTLAQLIRLLAAGDPALARIAHSHYAALEVLRATGSEPQKQAFFRRALDGERFAAALAETGVDEVCRIETRIHCVDGHYRIDGRKCDAGGAAQADWVALSVRSGDGNLLLAFVPRGSAGLRVEADGGVAIDEVEVGPLAVIPYRVVFDTPGRVGPLAQLLHAAIDLGIADAALADSAAVLRHDHDAQRLARFGWLGACQAAAGALLDDAALQVDALTAVPGQTIHDAAALAVTAARVLCADLASQAGAAVFELAGRRLLADAARPDRHWRDARRHDAGRPARQQARVIGDHCLNGTPPPRHGAY</sequence>
<name>A0A2S0PA87_9NEIS</name>
<protein>
    <submittedName>
        <fullName evidence="3">SfnB family sulfur acquisition oxidoreductase</fullName>
    </submittedName>
</protein>
<dbReference type="InterPro" id="IPR009100">
    <property type="entry name" value="AcylCoA_DH/oxidase_NM_dom_sf"/>
</dbReference>
<dbReference type="InterPro" id="IPR046373">
    <property type="entry name" value="Acyl-CoA_Oxase/DH_mid-dom_sf"/>
</dbReference>
<keyword evidence="4" id="KW-1185">Reference proteome</keyword>
<dbReference type="KEGG" id="maer:DAI18_09355"/>
<dbReference type="InterPro" id="IPR037069">
    <property type="entry name" value="AcylCoA_DH/ox_N_sf"/>
</dbReference>
<dbReference type="AlphaFoldDB" id="A0A2S0PA87"/>